<organism evidence="3 4">
    <name type="scientific">Helicobacter marmotae</name>
    <dbReference type="NCBI Taxonomy" id="152490"/>
    <lineage>
        <taxon>Bacteria</taxon>
        <taxon>Pseudomonadati</taxon>
        <taxon>Campylobacterota</taxon>
        <taxon>Epsilonproteobacteria</taxon>
        <taxon>Campylobacterales</taxon>
        <taxon>Helicobacteraceae</taxon>
        <taxon>Helicobacter</taxon>
    </lineage>
</organism>
<dbReference type="GO" id="GO:0016740">
    <property type="term" value="F:transferase activity"/>
    <property type="evidence" value="ECO:0007669"/>
    <property type="project" value="UniProtKB-KW"/>
</dbReference>
<feature type="transmembrane region" description="Helical" evidence="1">
    <location>
        <begin position="336"/>
        <end position="354"/>
    </location>
</feature>
<dbReference type="InterPro" id="IPR029044">
    <property type="entry name" value="Nucleotide-diphossugar_trans"/>
</dbReference>
<keyword evidence="1" id="KW-0472">Membrane</keyword>
<comment type="caution">
    <text evidence="3">The sequence shown here is derived from an EMBL/GenBank/DDBJ whole genome shotgun (WGS) entry which is preliminary data.</text>
</comment>
<keyword evidence="3" id="KW-0808">Transferase</keyword>
<keyword evidence="1" id="KW-1133">Transmembrane helix</keyword>
<reference evidence="3 4" key="1">
    <citation type="submission" date="2018-04" db="EMBL/GenBank/DDBJ databases">
        <title>Novel Campyloabacter and Helicobacter Species and Strains.</title>
        <authorList>
            <person name="Mannion A.J."/>
            <person name="Shen Z."/>
            <person name="Fox J.G."/>
        </authorList>
    </citation>
    <scope>NUCLEOTIDE SEQUENCE [LARGE SCALE GENOMIC DNA]</scope>
    <source>
        <strain evidence="3 4">MIT 98-6070</strain>
    </source>
</reference>
<proteinExistence type="predicted"/>
<evidence type="ECO:0000313" key="4">
    <source>
        <dbReference type="Proteomes" id="UP000256599"/>
    </source>
</evidence>
<dbReference type="Proteomes" id="UP000256599">
    <property type="component" value="Unassembled WGS sequence"/>
</dbReference>
<dbReference type="PANTHER" id="PTHR43685">
    <property type="entry name" value="GLYCOSYLTRANSFERASE"/>
    <property type="match status" value="1"/>
</dbReference>
<evidence type="ECO:0000256" key="1">
    <source>
        <dbReference type="SAM" id="Phobius"/>
    </source>
</evidence>
<dbReference type="InterPro" id="IPR001173">
    <property type="entry name" value="Glyco_trans_2-like"/>
</dbReference>
<keyword evidence="1" id="KW-0812">Transmembrane</keyword>
<dbReference type="PANTHER" id="PTHR43685:SF11">
    <property type="entry name" value="GLYCOSYLTRANSFERASE TAGX-RELATED"/>
    <property type="match status" value="1"/>
</dbReference>
<evidence type="ECO:0000259" key="2">
    <source>
        <dbReference type="Pfam" id="PF00535"/>
    </source>
</evidence>
<dbReference type="InterPro" id="IPR050834">
    <property type="entry name" value="Glycosyltransf_2"/>
</dbReference>
<keyword evidence="4" id="KW-1185">Reference proteome</keyword>
<sequence length="355" mass="40648">MTLFSILTPSFNHQDYVGYFIESLLAQSFGDFELLIVDDCSSDENVERILAYKDSRIKLIRHEFNQGINAALNTAFMHASGEYLVFCASDDALEPHALEVFKQAWEANPNAAAIYPTLREMDINNHKSSKQVRLKHKSREEYLAHLFLKGTPLASPGMSIRREVFQHILYPLDRAMCNQQDTQMHIKLLLHGEIVRLDEAIVCYRVGGGSNISHRVEATTNRENMEIPKLLDCYLSMPSTLVQNVFAKELGELGLGYKEEHKGFILGQIALTSPILMRKMWGYWQIMESCATQKGSQELYKTYGFDFKAFLALAHKLNANLDLHYQKYKKYKKRCIISSIFALVFLLFALCLLVL</sequence>
<dbReference type="OrthoDB" id="5379872at2"/>
<gene>
    <name evidence="3" type="ORF">CQA63_01530</name>
</gene>
<accession>A0A3D8I6S9</accession>
<dbReference type="AlphaFoldDB" id="A0A3D8I6S9"/>
<feature type="domain" description="Glycosyltransferase 2-like" evidence="2">
    <location>
        <begin position="5"/>
        <end position="168"/>
    </location>
</feature>
<dbReference type="Pfam" id="PF00535">
    <property type="entry name" value="Glycos_transf_2"/>
    <property type="match status" value="1"/>
</dbReference>
<protein>
    <submittedName>
        <fullName evidence="3">Glycosyltransferase family 2 protein</fullName>
    </submittedName>
</protein>
<dbReference type="EMBL" id="NXLR01000002">
    <property type="protein sequence ID" value="RDU60685.1"/>
    <property type="molecule type" value="Genomic_DNA"/>
</dbReference>
<dbReference type="SUPFAM" id="SSF53448">
    <property type="entry name" value="Nucleotide-diphospho-sugar transferases"/>
    <property type="match status" value="1"/>
</dbReference>
<name>A0A3D8I6S9_9HELI</name>
<dbReference type="RefSeq" id="WP_104700032.1">
    <property type="nucleotide sequence ID" value="NZ_FZPP01000020.1"/>
</dbReference>
<evidence type="ECO:0000313" key="3">
    <source>
        <dbReference type="EMBL" id="RDU60685.1"/>
    </source>
</evidence>
<dbReference type="Gene3D" id="3.90.550.10">
    <property type="entry name" value="Spore Coat Polysaccharide Biosynthesis Protein SpsA, Chain A"/>
    <property type="match status" value="1"/>
</dbReference>
<dbReference type="CDD" id="cd00761">
    <property type="entry name" value="Glyco_tranf_GTA_type"/>
    <property type="match status" value="1"/>
</dbReference>